<dbReference type="EMBL" id="MLGG01000007">
    <property type="protein sequence ID" value="KAK1463477.1"/>
    <property type="molecule type" value="Genomic_DNA"/>
</dbReference>
<dbReference type="AlphaFoldDB" id="A0AAI9US37"/>
<evidence type="ECO:0000313" key="2">
    <source>
        <dbReference type="Proteomes" id="UP001239795"/>
    </source>
</evidence>
<reference evidence="1 2" key="1">
    <citation type="submission" date="2016-10" db="EMBL/GenBank/DDBJ databases">
        <title>The genome sequence of Colletotrichum fioriniae PJ7.</title>
        <authorList>
            <person name="Baroncelli R."/>
        </authorList>
    </citation>
    <scope>NUCLEOTIDE SEQUENCE [LARGE SCALE GENOMIC DNA]</scope>
    <source>
        <strain evidence="1">Col 31</strain>
    </source>
</reference>
<proteinExistence type="predicted"/>
<accession>A0AAI9US37</accession>
<protein>
    <submittedName>
        <fullName evidence="1">Uncharacterized protein</fullName>
    </submittedName>
</protein>
<organism evidence="1 2">
    <name type="scientific">Colletotrichum melonis</name>
    <dbReference type="NCBI Taxonomy" id="1209925"/>
    <lineage>
        <taxon>Eukaryota</taxon>
        <taxon>Fungi</taxon>
        <taxon>Dikarya</taxon>
        <taxon>Ascomycota</taxon>
        <taxon>Pezizomycotina</taxon>
        <taxon>Sordariomycetes</taxon>
        <taxon>Hypocreomycetidae</taxon>
        <taxon>Glomerellales</taxon>
        <taxon>Glomerellaceae</taxon>
        <taxon>Colletotrichum</taxon>
        <taxon>Colletotrichum acutatum species complex</taxon>
    </lineage>
</organism>
<sequence length="239" mass="27299">MINTTTAARCRRPSGDARWVTPAQTDLFLCSVFSVLSHFRTLFDIDLSLFISLSTGRVEIRFTMAQWNAVTAFRASRAECLSVVQPRPWNHCCIYTHTHTHTHKRPRFWTTKTVSSGWIKRGGGRRAEWQPSLPRSRYGTQALSPSPQGEFSSFYFWNSQYCYFLQGVGDLGKAVHAFWEDERLRPVDMYIHGLDGRLGSRRTARACVGWVQEYGGHVANVPLEIARNKQTRCSSPFTS</sequence>
<gene>
    <name evidence="1" type="ORF">CMEL01_13546</name>
</gene>
<dbReference type="Proteomes" id="UP001239795">
    <property type="component" value="Unassembled WGS sequence"/>
</dbReference>
<comment type="caution">
    <text evidence="1">The sequence shown here is derived from an EMBL/GenBank/DDBJ whole genome shotgun (WGS) entry which is preliminary data.</text>
</comment>
<evidence type="ECO:0000313" key="1">
    <source>
        <dbReference type="EMBL" id="KAK1463477.1"/>
    </source>
</evidence>
<keyword evidence="2" id="KW-1185">Reference proteome</keyword>
<name>A0AAI9US37_9PEZI</name>